<evidence type="ECO:0000313" key="4">
    <source>
        <dbReference type="Proteomes" id="UP000033457"/>
    </source>
</evidence>
<evidence type="ECO:0000256" key="1">
    <source>
        <dbReference type="SAM" id="Phobius"/>
    </source>
</evidence>
<reference evidence="2 4" key="1">
    <citation type="journal article" date="2015" name="Genome Announc.">
        <title>Complete Genome Sequence of Corynebacterium kutscheri DSM 20755, a Corynebacterial Type Strain with Remarkably Low G+C Content of Chromosomal DNA.</title>
        <authorList>
            <person name="Ruckert C."/>
            <person name="Albersmeier A."/>
            <person name="Winkler A."/>
            <person name="Tauch A."/>
        </authorList>
    </citation>
    <scope>NUCLEOTIDE SEQUENCE [LARGE SCALE GENOMIC DNA]</scope>
    <source>
        <strain evidence="2 4">DSM 20755</strain>
    </source>
</reference>
<keyword evidence="1" id="KW-1133">Transmembrane helix</keyword>
<dbReference type="Proteomes" id="UP000033457">
    <property type="component" value="Chromosome"/>
</dbReference>
<keyword evidence="1" id="KW-0472">Membrane</keyword>
<keyword evidence="1" id="KW-0812">Transmembrane</keyword>
<keyword evidence="4" id="KW-1185">Reference proteome</keyword>
<name>A0A0F6R2G0_9CORY</name>
<evidence type="ECO:0000313" key="2">
    <source>
        <dbReference type="EMBL" id="AKE41628.1"/>
    </source>
</evidence>
<protein>
    <submittedName>
        <fullName evidence="2">Uncharacterized protein</fullName>
    </submittedName>
</protein>
<dbReference type="HOGENOM" id="CLU_2342034_0_0_11"/>
<accession>A0A0F6R2G0</accession>
<dbReference type="AlphaFoldDB" id="A0A0F6R2G0"/>
<feature type="transmembrane region" description="Helical" evidence="1">
    <location>
        <begin position="48"/>
        <end position="66"/>
    </location>
</feature>
<dbReference type="KEGG" id="cku:UL82_07330"/>
<dbReference type="EMBL" id="CP011312">
    <property type="protein sequence ID" value="AKE41628.1"/>
    <property type="molecule type" value="Genomic_DNA"/>
</dbReference>
<gene>
    <name evidence="3" type="ORF">NCTC949_02028</name>
    <name evidence="2" type="ORF">UL82_07330</name>
</gene>
<feature type="transmembrane region" description="Helical" evidence="1">
    <location>
        <begin position="12"/>
        <end position="36"/>
    </location>
</feature>
<reference evidence="3 5" key="2">
    <citation type="submission" date="2018-12" db="EMBL/GenBank/DDBJ databases">
        <authorList>
            <consortium name="Pathogen Informatics"/>
        </authorList>
    </citation>
    <scope>NUCLEOTIDE SEQUENCE [LARGE SCALE GENOMIC DNA]</scope>
    <source>
        <strain evidence="3 5">NCTC949</strain>
    </source>
</reference>
<organism evidence="2 4">
    <name type="scientific">Corynebacterium kutscheri</name>
    <dbReference type="NCBI Taxonomy" id="35755"/>
    <lineage>
        <taxon>Bacteria</taxon>
        <taxon>Bacillati</taxon>
        <taxon>Actinomycetota</taxon>
        <taxon>Actinomycetes</taxon>
        <taxon>Mycobacteriales</taxon>
        <taxon>Corynebacteriaceae</taxon>
        <taxon>Corynebacterium</taxon>
    </lineage>
</organism>
<evidence type="ECO:0000313" key="5">
    <source>
        <dbReference type="Proteomes" id="UP000271380"/>
    </source>
</evidence>
<sequence>MVSQKREPLSKAQIISISSILLAMGVTWTAVVFYRFNVKSITGEWGNLVLASVGLGFGFSVLYAGLVHKRKMFSFAVLGIFTSTFLLIAMAYYSEAF</sequence>
<dbReference type="EMBL" id="LR134377">
    <property type="protein sequence ID" value="VEH08903.1"/>
    <property type="molecule type" value="Genomic_DNA"/>
</dbReference>
<proteinExistence type="predicted"/>
<feature type="transmembrane region" description="Helical" evidence="1">
    <location>
        <begin position="73"/>
        <end position="93"/>
    </location>
</feature>
<dbReference type="Proteomes" id="UP000271380">
    <property type="component" value="Chromosome"/>
</dbReference>
<evidence type="ECO:0000313" key="3">
    <source>
        <dbReference type="EMBL" id="VEH08903.1"/>
    </source>
</evidence>